<dbReference type="RefSeq" id="WP_274192076.1">
    <property type="nucleotide sequence ID" value="NZ_BAABHN010000032.1"/>
</dbReference>
<dbReference type="InterPro" id="IPR032466">
    <property type="entry name" value="Metal_Hydrolase"/>
</dbReference>
<proteinExistence type="predicted"/>
<sequence>MTDLLLRDARVTGRDAPVDIAVEDGRIVAIGAADRNAADRETIDCAGDAVIPGLVEPHLHLDKALLDAEKPNVDGTLAGAVEVTRELKRGFTGEGVRARAAQVLEQAVVHGTTAIRAHADVDPVVGLLGLEVLLGLRESHADLVDLQVVAFPQEGVLQSPGTEDLLVAGLRAGADVVGGCSYSEATPEECRDHIDRVFALAERFGVPVDLHADFADDTSDPRYALAGHIADRTRAHGMAGRVTVGHMTSLASLGADARKRTIADLADAGVAVVVLPATDVHLGGRSDDANVRRGIAPVRDLLDAGVRTGLSSNNIRNGFTPFGNADVLEIALFLAQTAHLGGPDDLATLIRMATDDAARMLGIGDEHGLRVGAVADLVLLAAPTATDALLDRAHRRAVVKRGRVVATTERTTRLHR</sequence>
<comment type="caution">
    <text evidence="2">The sequence shown here is derived from an EMBL/GenBank/DDBJ whole genome shotgun (WGS) entry which is preliminary data.</text>
</comment>
<evidence type="ECO:0000313" key="2">
    <source>
        <dbReference type="EMBL" id="MFC4833662.1"/>
    </source>
</evidence>
<reference evidence="3" key="1">
    <citation type="journal article" date="2019" name="Int. J. Syst. Evol. Microbiol.">
        <title>The Global Catalogue of Microorganisms (GCM) 10K type strain sequencing project: providing services to taxonomists for standard genome sequencing and annotation.</title>
        <authorList>
            <consortium name="The Broad Institute Genomics Platform"/>
            <consortium name="The Broad Institute Genome Sequencing Center for Infectious Disease"/>
            <person name="Wu L."/>
            <person name="Ma J."/>
        </authorList>
    </citation>
    <scope>NUCLEOTIDE SEQUENCE [LARGE SCALE GENOMIC DNA]</scope>
    <source>
        <strain evidence="3">CCUG 50347</strain>
    </source>
</reference>
<dbReference type="Gene3D" id="2.30.40.10">
    <property type="entry name" value="Urease, subunit C, domain 1"/>
    <property type="match status" value="1"/>
</dbReference>
<evidence type="ECO:0000259" key="1">
    <source>
        <dbReference type="Pfam" id="PF07969"/>
    </source>
</evidence>
<dbReference type="Proteomes" id="UP001595909">
    <property type="component" value="Unassembled WGS sequence"/>
</dbReference>
<evidence type="ECO:0000313" key="3">
    <source>
        <dbReference type="Proteomes" id="UP001595909"/>
    </source>
</evidence>
<feature type="domain" description="Amidohydrolase 3" evidence="1">
    <location>
        <begin position="92"/>
        <end position="406"/>
    </location>
</feature>
<gene>
    <name evidence="2" type="ORF">ACFPEL_14705</name>
</gene>
<dbReference type="InterPro" id="IPR011059">
    <property type="entry name" value="Metal-dep_hydrolase_composite"/>
</dbReference>
<protein>
    <submittedName>
        <fullName evidence="2">Amidohydrolase family protein</fullName>
    </submittedName>
</protein>
<dbReference type="SUPFAM" id="SSF51338">
    <property type="entry name" value="Composite domain of metallo-dependent hydrolases"/>
    <property type="match status" value="1"/>
</dbReference>
<dbReference type="PANTHER" id="PTHR32027:SF9">
    <property type="entry name" value="BLL3847 PROTEIN"/>
    <property type="match status" value="1"/>
</dbReference>
<accession>A0ABV9RJZ9</accession>
<keyword evidence="3" id="KW-1185">Reference proteome</keyword>
<organism evidence="2 3">
    <name type="scientific">Actinomycetospora chibensis</name>
    <dbReference type="NCBI Taxonomy" id="663606"/>
    <lineage>
        <taxon>Bacteria</taxon>
        <taxon>Bacillati</taxon>
        <taxon>Actinomycetota</taxon>
        <taxon>Actinomycetes</taxon>
        <taxon>Pseudonocardiales</taxon>
        <taxon>Pseudonocardiaceae</taxon>
        <taxon>Actinomycetospora</taxon>
    </lineage>
</organism>
<dbReference type="CDD" id="cd01293">
    <property type="entry name" value="Bact_CD"/>
    <property type="match status" value="1"/>
</dbReference>
<name>A0ABV9RJZ9_9PSEU</name>
<dbReference type="InterPro" id="IPR052349">
    <property type="entry name" value="Metallo-hydrolase_Enzymes"/>
</dbReference>
<dbReference type="Gene3D" id="3.20.20.140">
    <property type="entry name" value="Metal-dependent hydrolases"/>
    <property type="match status" value="1"/>
</dbReference>
<dbReference type="Pfam" id="PF07969">
    <property type="entry name" value="Amidohydro_3"/>
    <property type="match status" value="1"/>
</dbReference>
<dbReference type="SUPFAM" id="SSF51556">
    <property type="entry name" value="Metallo-dependent hydrolases"/>
    <property type="match status" value="1"/>
</dbReference>
<dbReference type="EMBL" id="JBHSIM010000032">
    <property type="protein sequence ID" value="MFC4833662.1"/>
    <property type="molecule type" value="Genomic_DNA"/>
</dbReference>
<dbReference type="PANTHER" id="PTHR32027">
    <property type="entry name" value="CYTOSINE DEAMINASE"/>
    <property type="match status" value="1"/>
</dbReference>
<dbReference type="InterPro" id="IPR013108">
    <property type="entry name" value="Amidohydro_3"/>
</dbReference>